<dbReference type="InterPro" id="IPR036318">
    <property type="entry name" value="FAD-bd_PCMH-like_sf"/>
</dbReference>
<dbReference type="SUPFAM" id="SSF55447">
    <property type="entry name" value="CO dehydrogenase flavoprotein C-terminal domain-like"/>
    <property type="match status" value="1"/>
</dbReference>
<dbReference type="InterPro" id="IPR036683">
    <property type="entry name" value="CO_DH_flav_C_dom_sf"/>
</dbReference>
<dbReference type="InterPro" id="IPR016167">
    <property type="entry name" value="FAD-bd_PCMH_sub1"/>
</dbReference>
<dbReference type="RefSeq" id="WP_203948636.1">
    <property type="nucleotide sequence ID" value="NZ_BOOR01000066.1"/>
</dbReference>
<dbReference type="AlphaFoldDB" id="A0A8J4DE51"/>
<dbReference type="PANTHER" id="PTHR42659:SF2">
    <property type="entry name" value="XANTHINE DEHYDROGENASE SUBUNIT C-RELATED"/>
    <property type="match status" value="1"/>
</dbReference>
<evidence type="ECO:0000256" key="3">
    <source>
        <dbReference type="ARBA" id="ARBA00023002"/>
    </source>
</evidence>
<dbReference type="SUPFAM" id="SSF56176">
    <property type="entry name" value="FAD-binding/transporter-associated domain-like"/>
    <property type="match status" value="1"/>
</dbReference>
<sequence>MKPAAFDYHRPAGTAEAVRLLSDLGDDAKVIAGGQSLLPIMNMRLAEPAHLVDVTGIAELRQTTVDASGARYGATTTHMRFEYQLVPDVTGGLLSRMAAGIGYQAIRNRGTVGGSLAHSDPSAEWPTVMAALDAAVHVLSVRGMRRVPVRDLLLGFFSTALEPDELIVDVEVGRLPASTRWGVCKTARKPGEFAESLAVALMEHDATPRIRQPRLWLGAAADTPVRLAGTERLVEGHDVDAVTADDLVVPIAADLGADPGAGDPAARYVLHLHAVTVHRALRAVHEEVSDE</sequence>
<dbReference type="PANTHER" id="PTHR42659">
    <property type="entry name" value="XANTHINE DEHYDROGENASE SUBUNIT C-RELATED"/>
    <property type="match status" value="1"/>
</dbReference>
<organism evidence="5 6">
    <name type="scientific">Planotetraspora thailandica</name>
    <dbReference type="NCBI Taxonomy" id="487172"/>
    <lineage>
        <taxon>Bacteria</taxon>
        <taxon>Bacillati</taxon>
        <taxon>Actinomycetota</taxon>
        <taxon>Actinomycetes</taxon>
        <taxon>Streptosporangiales</taxon>
        <taxon>Streptosporangiaceae</taxon>
        <taxon>Planotetraspora</taxon>
    </lineage>
</organism>
<evidence type="ECO:0000256" key="1">
    <source>
        <dbReference type="ARBA" id="ARBA00022630"/>
    </source>
</evidence>
<name>A0A8J4DE51_9ACTN</name>
<evidence type="ECO:0000313" key="5">
    <source>
        <dbReference type="EMBL" id="GII58545.1"/>
    </source>
</evidence>
<dbReference type="Gene3D" id="3.30.465.10">
    <property type="match status" value="1"/>
</dbReference>
<dbReference type="GO" id="GO:0016491">
    <property type="term" value="F:oxidoreductase activity"/>
    <property type="evidence" value="ECO:0007669"/>
    <property type="project" value="UniProtKB-KW"/>
</dbReference>
<accession>A0A8J4DE51</accession>
<dbReference type="Gene3D" id="3.30.43.10">
    <property type="entry name" value="Uridine Diphospho-n-acetylenolpyruvylglucosamine Reductase, domain 2"/>
    <property type="match status" value="1"/>
</dbReference>
<dbReference type="Pfam" id="PF00941">
    <property type="entry name" value="FAD_binding_5"/>
    <property type="match status" value="1"/>
</dbReference>
<dbReference type="InterPro" id="IPR016166">
    <property type="entry name" value="FAD-bd_PCMH"/>
</dbReference>
<protein>
    <submittedName>
        <fullName evidence="5">Carbon monoxide dehydrogenase</fullName>
    </submittedName>
</protein>
<dbReference type="Pfam" id="PF03450">
    <property type="entry name" value="CO_deh_flav_C"/>
    <property type="match status" value="1"/>
</dbReference>
<keyword evidence="2" id="KW-0274">FAD</keyword>
<dbReference type="InterPro" id="IPR002346">
    <property type="entry name" value="Mopterin_DH_FAD-bd"/>
</dbReference>
<feature type="domain" description="FAD-binding PCMH-type" evidence="4">
    <location>
        <begin position="1"/>
        <end position="177"/>
    </location>
</feature>
<dbReference type="PROSITE" id="PS51387">
    <property type="entry name" value="FAD_PCMH"/>
    <property type="match status" value="1"/>
</dbReference>
<dbReference type="InterPro" id="IPR005107">
    <property type="entry name" value="CO_DH_flav_C"/>
</dbReference>
<comment type="caution">
    <text evidence="5">The sequence shown here is derived from an EMBL/GenBank/DDBJ whole genome shotgun (WGS) entry which is preliminary data.</text>
</comment>
<keyword evidence="1" id="KW-0285">Flavoprotein</keyword>
<dbReference type="InterPro" id="IPR051312">
    <property type="entry name" value="Diverse_Substr_Oxidored"/>
</dbReference>
<evidence type="ECO:0000256" key="2">
    <source>
        <dbReference type="ARBA" id="ARBA00022827"/>
    </source>
</evidence>
<evidence type="ECO:0000259" key="4">
    <source>
        <dbReference type="PROSITE" id="PS51387"/>
    </source>
</evidence>
<dbReference type="GO" id="GO:0071949">
    <property type="term" value="F:FAD binding"/>
    <property type="evidence" value="ECO:0007669"/>
    <property type="project" value="InterPro"/>
</dbReference>
<keyword evidence="6" id="KW-1185">Reference proteome</keyword>
<dbReference type="Proteomes" id="UP000605992">
    <property type="component" value="Unassembled WGS sequence"/>
</dbReference>
<dbReference type="EMBL" id="BOOR01000066">
    <property type="protein sequence ID" value="GII58545.1"/>
    <property type="molecule type" value="Genomic_DNA"/>
</dbReference>
<dbReference type="InterPro" id="IPR016169">
    <property type="entry name" value="FAD-bd_PCMH_sub2"/>
</dbReference>
<proteinExistence type="predicted"/>
<evidence type="ECO:0000313" key="6">
    <source>
        <dbReference type="Proteomes" id="UP000605992"/>
    </source>
</evidence>
<keyword evidence="3" id="KW-0560">Oxidoreductase</keyword>
<reference evidence="5" key="1">
    <citation type="submission" date="2021-01" db="EMBL/GenBank/DDBJ databases">
        <title>Whole genome shotgun sequence of Planotetraspora thailandica NBRC 104271.</title>
        <authorList>
            <person name="Komaki H."/>
            <person name="Tamura T."/>
        </authorList>
    </citation>
    <scope>NUCLEOTIDE SEQUENCE</scope>
    <source>
        <strain evidence="5">NBRC 104271</strain>
    </source>
</reference>
<gene>
    <name evidence="5" type="primary">cutM_2</name>
    <name evidence="5" type="ORF">Pth03_69340</name>
</gene>
<dbReference type="Gene3D" id="3.30.390.50">
    <property type="entry name" value="CO dehydrogenase flavoprotein, C-terminal domain"/>
    <property type="match status" value="1"/>
</dbReference>